<protein>
    <recommendedName>
        <fullName evidence="4">Avirulence Effector AvrLm4-7 domain-containing protein</fullName>
    </recommendedName>
</protein>
<feature type="signal peptide" evidence="1">
    <location>
        <begin position="1"/>
        <end position="25"/>
    </location>
</feature>
<evidence type="ECO:0008006" key="4">
    <source>
        <dbReference type="Google" id="ProtNLM"/>
    </source>
</evidence>
<gene>
    <name evidence="2" type="ORF">M436DRAFT_50140</name>
</gene>
<dbReference type="AlphaFoldDB" id="A0A074WJP4"/>
<dbReference type="RefSeq" id="XP_013425793.1">
    <property type="nucleotide sequence ID" value="XM_013570339.1"/>
</dbReference>
<evidence type="ECO:0000313" key="2">
    <source>
        <dbReference type="EMBL" id="KEQ71839.1"/>
    </source>
</evidence>
<evidence type="ECO:0000313" key="3">
    <source>
        <dbReference type="Proteomes" id="UP000027730"/>
    </source>
</evidence>
<name>A0A074WJP4_9PEZI</name>
<dbReference type="OrthoDB" id="3828405at2759"/>
<dbReference type="HOGENOM" id="CLU_128295_0_0_1"/>
<dbReference type="GeneID" id="25411197"/>
<proteinExistence type="predicted"/>
<organism evidence="2 3">
    <name type="scientific">Aureobasidium namibiae CBS 147.97</name>
    <dbReference type="NCBI Taxonomy" id="1043004"/>
    <lineage>
        <taxon>Eukaryota</taxon>
        <taxon>Fungi</taxon>
        <taxon>Dikarya</taxon>
        <taxon>Ascomycota</taxon>
        <taxon>Pezizomycotina</taxon>
        <taxon>Dothideomycetes</taxon>
        <taxon>Dothideomycetidae</taxon>
        <taxon>Dothideales</taxon>
        <taxon>Saccotheciaceae</taxon>
        <taxon>Aureobasidium</taxon>
    </lineage>
</organism>
<dbReference type="EMBL" id="KL584713">
    <property type="protein sequence ID" value="KEQ71839.1"/>
    <property type="molecule type" value="Genomic_DNA"/>
</dbReference>
<dbReference type="Proteomes" id="UP000027730">
    <property type="component" value="Unassembled WGS sequence"/>
</dbReference>
<sequence>MVRITGLTILIAALCTLLFAVPAVAESEWDWTIYKFSCLKKDWRIVNAIDALCKKNLHMPSADASIGVSFDGGRNKVTVSAAPPCWNDGRINSNSNVWIPQYWCERQFWKTCAQGNAQGRGYQIFGARQCQTFWISDFKY</sequence>
<accession>A0A074WJP4</accession>
<feature type="chain" id="PRO_5001701525" description="Avirulence Effector AvrLm4-7 domain-containing protein" evidence="1">
    <location>
        <begin position="26"/>
        <end position="140"/>
    </location>
</feature>
<keyword evidence="3" id="KW-1185">Reference proteome</keyword>
<keyword evidence="1" id="KW-0732">Signal</keyword>
<evidence type="ECO:0000256" key="1">
    <source>
        <dbReference type="SAM" id="SignalP"/>
    </source>
</evidence>
<reference evidence="2 3" key="1">
    <citation type="journal article" date="2014" name="BMC Genomics">
        <title>Genome sequencing of four Aureobasidium pullulans varieties: biotechnological potential, stress tolerance, and description of new species.</title>
        <authorList>
            <person name="Gostin Ar C."/>
            <person name="Ohm R.A."/>
            <person name="Kogej T."/>
            <person name="Sonjak S."/>
            <person name="Turk M."/>
            <person name="Zajc J."/>
            <person name="Zalar P."/>
            <person name="Grube M."/>
            <person name="Sun H."/>
            <person name="Han J."/>
            <person name="Sharma A."/>
            <person name="Chiniquy J."/>
            <person name="Ngan C.Y."/>
            <person name="Lipzen A."/>
            <person name="Barry K."/>
            <person name="Grigoriev I.V."/>
            <person name="Gunde-Cimerman N."/>
        </authorList>
    </citation>
    <scope>NUCLEOTIDE SEQUENCE [LARGE SCALE GENOMIC DNA]</scope>
    <source>
        <strain evidence="2 3">CBS 147.97</strain>
    </source>
</reference>